<accession>A0A380C1X7</accession>
<protein>
    <recommendedName>
        <fullName evidence="4">Integrating conjugative element membrane protein, PFL_4697 family</fullName>
    </recommendedName>
</protein>
<evidence type="ECO:0000313" key="2">
    <source>
        <dbReference type="EMBL" id="SUJ10129.1"/>
    </source>
</evidence>
<dbReference type="EMBL" id="UGYV01000004">
    <property type="protein sequence ID" value="SUJ10129.1"/>
    <property type="molecule type" value="Genomic_DNA"/>
</dbReference>
<dbReference type="Proteomes" id="UP000255061">
    <property type="component" value="Unassembled WGS sequence"/>
</dbReference>
<evidence type="ECO:0000256" key="1">
    <source>
        <dbReference type="SAM" id="Phobius"/>
    </source>
</evidence>
<reference evidence="2 3" key="1">
    <citation type="submission" date="2018-06" db="EMBL/GenBank/DDBJ databases">
        <authorList>
            <consortium name="Pathogen Informatics"/>
            <person name="Doyle S."/>
        </authorList>
    </citation>
    <scope>NUCLEOTIDE SEQUENCE [LARGE SCALE GENOMIC DNA]</scope>
    <source>
        <strain evidence="2 3">NCTC10736</strain>
    </source>
</reference>
<feature type="transmembrane region" description="Helical" evidence="1">
    <location>
        <begin position="129"/>
        <end position="149"/>
    </location>
</feature>
<dbReference type="RefSeq" id="WP_115407345.1">
    <property type="nucleotide sequence ID" value="NZ_UGYV01000004.1"/>
</dbReference>
<feature type="transmembrane region" description="Helical" evidence="1">
    <location>
        <begin position="194"/>
        <end position="211"/>
    </location>
</feature>
<evidence type="ECO:0008006" key="4">
    <source>
        <dbReference type="Google" id="ProtNLM"/>
    </source>
</evidence>
<proteinExistence type="predicted"/>
<dbReference type="Pfam" id="PF14348">
    <property type="entry name" value="DtrJ-like"/>
    <property type="match status" value="1"/>
</dbReference>
<dbReference type="AlphaFoldDB" id="A0A380C1X7"/>
<keyword evidence="1" id="KW-0812">Transmembrane</keyword>
<sequence>MSELIKDHGVTKLLSLMLLIFTLSLLVILTMVPSSIFQREMETEVKSLSSLMNETRWLELTFQVEQSYRQSYIDSGFQAQVEDALLPKSNYKIKELVTKFKGDFVLLRVVNNIHIMSYQMIYRITMMKYWIWVMVPFFLALIYDGCMMRKIRMYEPKQVSIKGSRLSTRSIVYILVFTFCYLLIPNILGQKAPWFPVFMLMLTGIALKNIIQNYMKVA</sequence>
<keyword evidence="1" id="KW-1133">Transmembrane helix</keyword>
<evidence type="ECO:0000313" key="3">
    <source>
        <dbReference type="Proteomes" id="UP000255061"/>
    </source>
</evidence>
<keyword evidence="1" id="KW-0472">Membrane</keyword>
<feature type="transmembrane region" description="Helical" evidence="1">
    <location>
        <begin position="170"/>
        <end position="188"/>
    </location>
</feature>
<organism evidence="2 3">
    <name type="scientific">Shewanella morhuae</name>
    <dbReference type="NCBI Taxonomy" id="365591"/>
    <lineage>
        <taxon>Bacteria</taxon>
        <taxon>Pseudomonadati</taxon>
        <taxon>Pseudomonadota</taxon>
        <taxon>Gammaproteobacteria</taxon>
        <taxon>Alteromonadales</taxon>
        <taxon>Shewanellaceae</taxon>
        <taxon>Shewanella</taxon>
    </lineage>
</organism>
<gene>
    <name evidence="2" type="ORF">NCTC10736_04091</name>
</gene>
<name>A0A380C1X7_9GAMM</name>
<feature type="transmembrane region" description="Helical" evidence="1">
    <location>
        <begin position="12"/>
        <end position="32"/>
    </location>
</feature>
<dbReference type="InterPro" id="IPR022266">
    <property type="entry name" value="DtrJ-like"/>
</dbReference>